<evidence type="ECO:0000256" key="3">
    <source>
        <dbReference type="ARBA" id="ARBA00022543"/>
    </source>
</evidence>
<keyword evidence="13" id="KW-0675">Receptor</keyword>
<evidence type="ECO:0000256" key="11">
    <source>
        <dbReference type="ARBA" id="ARBA00022840"/>
    </source>
</evidence>
<evidence type="ECO:0000313" key="16">
    <source>
        <dbReference type="EMBL" id="GLQ25559.1"/>
    </source>
</evidence>
<comment type="caution">
    <text evidence="16">The sequence shown here is derived from an EMBL/GenBank/DDBJ whole genome shotgun (WGS) entry which is preliminary data.</text>
</comment>
<keyword evidence="4" id="KW-0597">Phosphoprotein</keyword>
<accession>A0ABQ5VFG1</accession>
<keyword evidence="17" id="KW-1185">Reference proteome</keyword>
<dbReference type="EC" id="2.7.13.3" evidence="2"/>
<evidence type="ECO:0000313" key="17">
    <source>
        <dbReference type="Proteomes" id="UP001161388"/>
    </source>
</evidence>
<keyword evidence="6" id="KW-0285">Flavoprotein</keyword>
<sequence length="333" mass="36396">MNIVKSKARWDLKNDRAIAEAVRHARIPLCVSDPNIADNPIVFANDAFMTLTGYTPEEVIGKNCRILQGAGTTPESVNAIRRAIEGQKVETVEILNYRKDGSSFLNALQLGPILDDDGRLIYFFGSQLDISEKREAERKARELAEAELIHRLRNIVNVMAVVIEMTAHEEEDPQALSTTMVERLRALSDAHLRTIGQADEKAIVQTAELITTIVSAYAPKGASQFKLAGDETAIPPHLLSCIALTLHELATNSVKHGALGARDGVIEVAWQTTMTDGDACLSLQWQERNGPSVVKPAQQSGSRIINDLIEAAGGSLELEWHKEGLIARAVLPI</sequence>
<keyword evidence="5" id="KW-0716">Sensory transduction</keyword>
<keyword evidence="8" id="KW-0808">Transferase</keyword>
<dbReference type="SUPFAM" id="SSF55785">
    <property type="entry name" value="PYP-like sensor domain (PAS domain)"/>
    <property type="match status" value="1"/>
</dbReference>
<dbReference type="SMART" id="SM00911">
    <property type="entry name" value="HWE_HK"/>
    <property type="match status" value="1"/>
</dbReference>
<evidence type="ECO:0000259" key="14">
    <source>
        <dbReference type="PROSITE" id="PS50112"/>
    </source>
</evidence>
<dbReference type="Pfam" id="PF07536">
    <property type="entry name" value="HWE_HK"/>
    <property type="match status" value="1"/>
</dbReference>
<evidence type="ECO:0000256" key="5">
    <source>
        <dbReference type="ARBA" id="ARBA00022606"/>
    </source>
</evidence>
<dbReference type="PROSITE" id="PS50112">
    <property type="entry name" value="PAS"/>
    <property type="match status" value="1"/>
</dbReference>
<evidence type="ECO:0000256" key="13">
    <source>
        <dbReference type="ARBA" id="ARBA00023170"/>
    </source>
</evidence>
<dbReference type="Pfam" id="PF13426">
    <property type="entry name" value="PAS_9"/>
    <property type="match status" value="1"/>
</dbReference>
<dbReference type="Gene3D" id="3.30.450.20">
    <property type="entry name" value="PAS domain"/>
    <property type="match status" value="1"/>
</dbReference>
<keyword evidence="12" id="KW-0157">Chromophore</keyword>
<dbReference type="InterPro" id="IPR000700">
    <property type="entry name" value="PAS-assoc_C"/>
</dbReference>
<evidence type="ECO:0000256" key="4">
    <source>
        <dbReference type="ARBA" id="ARBA00022553"/>
    </source>
</evidence>
<keyword evidence="9" id="KW-0547">Nucleotide-binding</keyword>
<keyword evidence="3" id="KW-0600">Photoreceptor protein</keyword>
<evidence type="ECO:0000259" key="15">
    <source>
        <dbReference type="PROSITE" id="PS50113"/>
    </source>
</evidence>
<dbReference type="RefSeq" id="WP_284369981.1">
    <property type="nucleotide sequence ID" value="NZ_BAABWP010000005.1"/>
</dbReference>
<dbReference type="SMART" id="SM00091">
    <property type="entry name" value="PAS"/>
    <property type="match status" value="1"/>
</dbReference>
<evidence type="ECO:0000256" key="6">
    <source>
        <dbReference type="ARBA" id="ARBA00022630"/>
    </source>
</evidence>
<dbReference type="NCBIfam" id="TIGR00229">
    <property type="entry name" value="sensory_box"/>
    <property type="match status" value="1"/>
</dbReference>
<reference evidence="16" key="1">
    <citation type="journal article" date="2014" name="Int. J. Syst. Evol. Microbiol.">
        <title>Complete genome of a new Firmicutes species belonging to the dominant human colonic microbiota ('Ruminococcus bicirculans') reveals two chromosomes and a selective capacity to utilize plant glucans.</title>
        <authorList>
            <consortium name="NISC Comparative Sequencing Program"/>
            <person name="Wegmann U."/>
            <person name="Louis P."/>
            <person name="Goesmann A."/>
            <person name="Henrissat B."/>
            <person name="Duncan S.H."/>
            <person name="Flint H.J."/>
        </authorList>
    </citation>
    <scope>NUCLEOTIDE SEQUENCE</scope>
    <source>
        <strain evidence="16">NBRC 109915</strain>
    </source>
</reference>
<dbReference type="InterPro" id="IPR011102">
    <property type="entry name" value="Sig_transdc_His_kinase_HWE"/>
</dbReference>
<dbReference type="GO" id="GO:0016301">
    <property type="term" value="F:kinase activity"/>
    <property type="evidence" value="ECO:0007669"/>
    <property type="project" value="UniProtKB-KW"/>
</dbReference>
<feature type="domain" description="PAC" evidence="15">
    <location>
        <begin position="90"/>
        <end position="142"/>
    </location>
</feature>
<comment type="catalytic activity">
    <reaction evidence="1">
        <text>ATP + protein L-histidine = ADP + protein N-phospho-L-histidine.</text>
        <dbReference type="EC" id="2.7.13.3"/>
    </reaction>
</comment>
<dbReference type="CDD" id="cd00130">
    <property type="entry name" value="PAS"/>
    <property type="match status" value="1"/>
</dbReference>
<reference evidence="16" key="2">
    <citation type="submission" date="2023-01" db="EMBL/GenBank/DDBJ databases">
        <title>Draft genome sequence of Sulfitobacter pacificus strain NBRC 109915.</title>
        <authorList>
            <person name="Sun Q."/>
            <person name="Mori K."/>
        </authorList>
    </citation>
    <scope>NUCLEOTIDE SEQUENCE</scope>
    <source>
        <strain evidence="16">NBRC 109915</strain>
    </source>
</reference>
<keyword evidence="10 16" id="KW-0418">Kinase</keyword>
<dbReference type="PANTHER" id="PTHR47429:SF2">
    <property type="entry name" value="PROTEIN TWIN LOV 1"/>
    <property type="match status" value="1"/>
</dbReference>
<dbReference type="InterPro" id="IPR001610">
    <property type="entry name" value="PAC"/>
</dbReference>
<protein>
    <recommendedName>
        <fullName evidence="2">histidine kinase</fullName>
        <ecNumber evidence="2">2.7.13.3</ecNumber>
    </recommendedName>
</protein>
<evidence type="ECO:0000256" key="1">
    <source>
        <dbReference type="ARBA" id="ARBA00000085"/>
    </source>
</evidence>
<evidence type="ECO:0000256" key="10">
    <source>
        <dbReference type="ARBA" id="ARBA00022777"/>
    </source>
</evidence>
<feature type="domain" description="PAS" evidence="14">
    <location>
        <begin position="14"/>
        <end position="87"/>
    </location>
</feature>
<dbReference type="InterPro" id="IPR036890">
    <property type="entry name" value="HATPase_C_sf"/>
</dbReference>
<evidence type="ECO:0000256" key="8">
    <source>
        <dbReference type="ARBA" id="ARBA00022679"/>
    </source>
</evidence>
<organism evidence="16 17">
    <name type="scientific">Sulfitobacter pacificus</name>
    <dbReference type="NCBI Taxonomy" id="1499314"/>
    <lineage>
        <taxon>Bacteria</taxon>
        <taxon>Pseudomonadati</taxon>
        <taxon>Pseudomonadota</taxon>
        <taxon>Alphaproteobacteria</taxon>
        <taxon>Rhodobacterales</taxon>
        <taxon>Roseobacteraceae</taxon>
        <taxon>Sulfitobacter</taxon>
    </lineage>
</organism>
<evidence type="ECO:0000256" key="2">
    <source>
        <dbReference type="ARBA" id="ARBA00012438"/>
    </source>
</evidence>
<dbReference type="Gene3D" id="3.30.565.10">
    <property type="entry name" value="Histidine kinase-like ATPase, C-terminal domain"/>
    <property type="match status" value="1"/>
</dbReference>
<dbReference type="PROSITE" id="PS50113">
    <property type="entry name" value="PAC"/>
    <property type="match status" value="1"/>
</dbReference>
<proteinExistence type="predicted"/>
<dbReference type="SMART" id="SM00086">
    <property type="entry name" value="PAC"/>
    <property type="match status" value="1"/>
</dbReference>
<evidence type="ECO:0000256" key="12">
    <source>
        <dbReference type="ARBA" id="ARBA00022991"/>
    </source>
</evidence>
<name>A0ABQ5VFG1_9RHOB</name>
<dbReference type="PANTHER" id="PTHR47429">
    <property type="entry name" value="PROTEIN TWIN LOV 1"/>
    <property type="match status" value="1"/>
</dbReference>
<keyword evidence="11" id="KW-0067">ATP-binding</keyword>
<dbReference type="Proteomes" id="UP001161388">
    <property type="component" value="Unassembled WGS sequence"/>
</dbReference>
<keyword evidence="7" id="KW-0288">FMN</keyword>
<evidence type="ECO:0000256" key="9">
    <source>
        <dbReference type="ARBA" id="ARBA00022741"/>
    </source>
</evidence>
<dbReference type="InterPro" id="IPR035965">
    <property type="entry name" value="PAS-like_dom_sf"/>
</dbReference>
<dbReference type="InterPro" id="IPR000014">
    <property type="entry name" value="PAS"/>
</dbReference>
<gene>
    <name evidence="16" type="ORF">GCM10007927_03620</name>
</gene>
<dbReference type="EMBL" id="BSNL01000001">
    <property type="protein sequence ID" value="GLQ25559.1"/>
    <property type="molecule type" value="Genomic_DNA"/>
</dbReference>
<evidence type="ECO:0000256" key="7">
    <source>
        <dbReference type="ARBA" id="ARBA00022643"/>
    </source>
</evidence>